<dbReference type="SUPFAM" id="SSF81995">
    <property type="entry name" value="beta-sandwich domain of Sec23/24"/>
    <property type="match status" value="1"/>
</dbReference>
<evidence type="ECO:0000256" key="10">
    <source>
        <dbReference type="ARBA" id="ARBA00023157"/>
    </source>
</evidence>
<reference evidence="17 18" key="1">
    <citation type="submission" date="2019-01" db="EMBL/GenBank/DDBJ databases">
        <title>Draft Genome and Complete Hox-Cluster Characterization of the Sterlet Sturgeon (Acipenser ruthenus).</title>
        <authorList>
            <person name="Wei Q."/>
        </authorList>
    </citation>
    <scope>NUCLEOTIDE SEQUENCE [LARGE SCALE GENOMIC DNA]</scope>
    <source>
        <strain evidence="17">WHYD16114868_AA</strain>
        <tissue evidence="17">Blood</tissue>
    </source>
</reference>
<dbReference type="GO" id="GO:0070971">
    <property type="term" value="C:endoplasmic reticulum exit site"/>
    <property type="evidence" value="ECO:0007669"/>
    <property type="project" value="TreeGrafter"/>
</dbReference>
<dbReference type="InterPro" id="IPR018114">
    <property type="entry name" value="TRYPSIN_HIS"/>
</dbReference>
<feature type="signal peptide" evidence="15">
    <location>
        <begin position="1"/>
        <end position="19"/>
    </location>
</feature>
<dbReference type="PANTHER" id="PTHR13803">
    <property type="entry name" value="SEC24-RELATED PROTEIN"/>
    <property type="match status" value="1"/>
</dbReference>
<evidence type="ECO:0000256" key="6">
    <source>
        <dbReference type="ARBA" id="ARBA00022670"/>
    </source>
</evidence>
<dbReference type="InterPro" id="IPR036180">
    <property type="entry name" value="Gelsolin-like_dom_sf"/>
</dbReference>
<evidence type="ECO:0000256" key="2">
    <source>
        <dbReference type="ARBA" id="ARBA00004299"/>
    </source>
</evidence>
<dbReference type="GO" id="GO:0090110">
    <property type="term" value="P:COPII-coated vesicle cargo loading"/>
    <property type="evidence" value="ECO:0007669"/>
    <property type="project" value="TreeGrafter"/>
</dbReference>
<dbReference type="GO" id="GO:0030127">
    <property type="term" value="C:COPII vesicle coat"/>
    <property type="evidence" value="ECO:0007669"/>
    <property type="project" value="InterPro"/>
</dbReference>
<feature type="domain" description="Peptidase S1" evidence="16">
    <location>
        <begin position="36"/>
        <end position="273"/>
    </location>
</feature>
<evidence type="ECO:0000256" key="4">
    <source>
        <dbReference type="ARBA" id="ARBA00004613"/>
    </source>
</evidence>
<evidence type="ECO:0000256" key="7">
    <source>
        <dbReference type="ARBA" id="ARBA00022723"/>
    </source>
</evidence>
<dbReference type="Gene3D" id="2.40.10.10">
    <property type="entry name" value="Trypsin-like serine proteases"/>
    <property type="match status" value="2"/>
</dbReference>
<keyword evidence="7" id="KW-0479">Metal-binding</keyword>
<comment type="catalytic activity">
    <reaction evidence="12">
        <text>Hydrolysis of proteins, including elastin. Preferential cleavage: Ala-|-Xaa.</text>
        <dbReference type="EC" id="3.4.21.36"/>
    </reaction>
</comment>
<dbReference type="EC" id="3.4.21.36" evidence="13"/>
<feature type="chain" id="PRO_5024945213" description="pancreatic elastase" evidence="15">
    <location>
        <begin position="20"/>
        <end position="710"/>
    </location>
</feature>
<dbReference type="FunFam" id="2.40.10.10:FF:000122">
    <property type="entry name" value="Chymotrypsin-like elastase family member 1"/>
    <property type="match status" value="1"/>
</dbReference>
<dbReference type="Proteomes" id="UP000289886">
    <property type="component" value="Unassembled WGS sequence"/>
</dbReference>
<dbReference type="GO" id="GO:0005576">
    <property type="term" value="C:extracellular region"/>
    <property type="evidence" value="ECO:0007669"/>
    <property type="project" value="UniProtKB-SubCell"/>
</dbReference>
<dbReference type="EMBL" id="SCEB01000900">
    <property type="protein sequence ID" value="RXM97881.1"/>
    <property type="molecule type" value="Genomic_DNA"/>
</dbReference>
<dbReference type="PRINTS" id="PR00722">
    <property type="entry name" value="CHYMOTRYPSIN"/>
</dbReference>
<keyword evidence="8 14" id="KW-0378">Hydrolase</keyword>
<keyword evidence="11" id="KW-0968">Cytoplasmic vesicle</keyword>
<dbReference type="Gene3D" id="3.40.50.410">
    <property type="entry name" value="von Willebrand factor, type A domain"/>
    <property type="match status" value="1"/>
</dbReference>
<name>A0A662YPZ5_ACIRT</name>
<dbReference type="SUPFAM" id="SSF53300">
    <property type="entry name" value="vWA-like"/>
    <property type="match status" value="1"/>
</dbReference>
<evidence type="ECO:0000259" key="16">
    <source>
        <dbReference type="PROSITE" id="PS50240"/>
    </source>
</evidence>
<evidence type="ECO:0000313" key="17">
    <source>
        <dbReference type="EMBL" id="RXM97881.1"/>
    </source>
</evidence>
<dbReference type="InterPro" id="IPR050550">
    <property type="entry name" value="SEC23_SEC24_subfamily"/>
</dbReference>
<comment type="subcellular location">
    <subcellularLocation>
        <location evidence="2">Cytoplasmic vesicle</location>
        <location evidence="2">COPII-coated vesicle membrane</location>
        <topology evidence="2">Peripheral membrane protein</topology>
        <orientation evidence="2">Cytoplasmic side</orientation>
    </subcellularLocation>
    <subcellularLocation>
        <location evidence="3">Endoplasmic reticulum membrane</location>
        <topology evidence="3">Peripheral membrane protein</topology>
        <orientation evidence="3">Cytoplasmic side</orientation>
    </subcellularLocation>
    <subcellularLocation>
        <location evidence="4">Secreted</location>
    </subcellularLocation>
</comment>
<comment type="caution">
    <text evidence="17">The sequence shown here is derived from an EMBL/GenBank/DDBJ whole genome shotgun (WGS) entry which is preliminary data.</text>
</comment>
<evidence type="ECO:0000256" key="1">
    <source>
        <dbReference type="ARBA" id="ARBA00001913"/>
    </source>
</evidence>
<comment type="cofactor">
    <cofactor evidence="1">
        <name>Ca(2+)</name>
        <dbReference type="ChEBI" id="CHEBI:29108"/>
    </cofactor>
</comment>
<dbReference type="InterPro" id="IPR009003">
    <property type="entry name" value="Peptidase_S1_PA"/>
</dbReference>
<dbReference type="CDD" id="cd00190">
    <property type="entry name" value="Tryp_SPc"/>
    <property type="match status" value="1"/>
</dbReference>
<dbReference type="GO" id="GO:0005789">
    <property type="term" value="C:endoplasmic reticulum membrane"/>
    <property type="evidence" value="ECO:0007669"/>
    <property type="project" value="UniProtKB-SubCell"/>
</dbReference>
<evidence type="ECO:0000256" key="14">
    <source>
        <dbReference type="RuleBase" id="RU363034"/>
    </source>
</evidence>
<evidence type="ECO:0000256" key="8">
    <source>
        <dbReference type="ARBA" id="ARBA00022801"/>
    </source>
</evidence>
<dbReference type="SUPFAM" id="SSF50494">
    <property type="entry name" value="Trypsin-like serine proteases"/>
    <property type="match status" value="1"/>
</dbReference>
<dbReference type="InterPro" id="IPR041742">
    <property type="entry name" value="Sec24-like_trunk_dom"/>
</dbReference>
<dbReference type="InterPro" id="IPR033116">
    <property type="entry name" value="TRYPSIN_SER"/>
</dbReference>
<dbReference type="PROSITE" id="PS00135">
    <property type="entry name" value="TRYPSIN_SER"/>
    <property type="match status" value="1"/>
</dbReference>
<dbReference type="FunFam" id="3.40.50.410:FF:000019">
    <property type="entry name" value="SEC24 homolog B, COPII coat complex component"/>
    <property type="match status" value="1"/>
</dbReference>
<keyword evidence="15" id="KW-0732">Signal</keyword>
<dbReference type="PANTHER" id="PTHR13803:SF42">
    <property type="entry name" value="PROTEIN TRANSPORT PROTEIN SEC24B"/>
    <property type="match status" value="1"/>
</dbReference>
<dbReference type="SUPFAM" id="SSF82754">
    <property type="entry name" value="C-terminal, gelsolin-like domain of Sec23/24"/>
    <property type="match status" value="1"/>
</dbReference>
<evidence type="ECO:0000256" key="11">
    <source>
        <dbReference type="ARBA" id="ARBA00023329"/>
    </source>
</evidence>
<proteinExistence type="predicted"/>
<dbReference type="FunFam" id="2.40.10.10:FF:000280">
    <property type="match status" value="1"/>
</dbReference>
<dbReference type="GO" id="GO:0000149">
    <property type="term" value="F:SNARE binding"/>
    <property type="evidence" value="ECO:0007669"/>
    <property type="project" value="TreeGrafter"/>
</dbReference>
<organism evidence="17 18">
    <name type="scientific">Acipenser ruthenus</name>
    <name type="common">Sterlet sturgeon</name>
    <dbReference type="NCBI Taxonomy" id="7906"/>
    <lineage>
        <taxon>Eukaryota</taxon>
        <taxon>Metazoa</taxon>
        <taxon>Chordata</taxon>
        <taxon>Craniata</taxon>
        <taxon>Vertebrata</taxon>
        <taxon>Euteleostomi</taxon>
        <taxon>Actinopterygii</taxon>
        <taxon>Chondrostei</taxon>
        <taxon>Acipenseriformes</taxon>
        <taxon>Acipenseridae</taxon>
        <taxon>Acipenser</taxon>
    </lineage>
</organism>
<evidence type="ECO:0000256" key="3">
    <source>
        <dbReference type="ARBA" id="ARBA00004397"/>
    </source>
</evidence>
<dbReference type="InterPro" id="IPR001254">
    <property type="entry name" value="Trypsin_dom"/>
</dbReference>
<dbReference type="InterPro" id="IPR043504">
    <property type="entry name" value="Peptidase_S1_PA_chymotrypsin"/>
</dbReference>
<accession>A0A662YPZ5</accession>
<evidence type="ECO:0000256" key="5">
    <source>
        <dbReference type="ARBA" id="ARBA00022525"/>
    </source>
</evidence>
<dbReference type="GO" id="GO:0004252">
    <property type="term" value="F:serine-type endopeptidase activity"/>
    <property type="evidence" value="ECO:0007669"/>
    <property type="project" value="UniProtKB-EC"/>
</dbReference>
<dbReference type="PROSITE" id="PS00134">
    <property type="entry name" value="TRYPSIN_HIS"/>
    <property type="match status" value="1"/>
</dbReference>
<dbReference type="InterPro" id="IPR007123">
    <property type="entry name" value="Gelsolin-like_dom"/>
</dbReference>
<dbReference type="GO" id="GO:0006886">
    <property type="term" value="P:intracellular protein transport"/>
    <property type="evidence" value="ECO:0007669"/>
    <property type="project" value="InterPro"/>
</dbReference>
<dbReference type="Pfam" id="PF00626">
    <property type="entry name" value="Gelsolin"/>
    <property type="match status" value="1"/>
</dbReference>
<dbReference type="InterPro" id="IPR029006">
    <property type="entry name" value="ADF-H/Gelsolin-like_dom_sf"/>
</dbReference>
<dbReference type="InterPro" id="IPR001314">
    <property type="entry name" value="Peptidase_S1A"/>
</dbReference>
<keyword evidence="14" id="KW-0720">Serine protease</keyword>
<evidence type="ECO:0000256" key="12">
    <source>
        <dbReference type="ARBA" id="ARBA00036864"/>
    </source>
</evidence>
<gene>
    <name evidence="17" type="ORF">EOD39_13863</name>
</gene>
<dbReference type="Gene3D" id="3.40.20.10">
    <property type="entry name" value="Severin"/>
    <property type="match status" value="1"/>
</dbReference>
<dbReference type="CDD" id="cd01479">
    <property type="entry name" value="Sec24-like"/>
    <property type="match status" value="1"/>
</dbReference>
<protein>
    <recommendedName>
        <fullName evidence="13">pancreatic elastase</fullName>
        <ecNumber evidence="13">3.4.21.36</ecNumber>
    </recommendedName>
</protein>
<evidence type="ECO:0000313" key="18">
    <source>
        <dbReference type="Proteomes" id="UP000289886"/>
    </source>
</evidence>
<keyword evidence="9" id="KW-0106">Calcium</keyword>
<keyword evidence="18" id="KW-1185">Reference proteome</keyword>
<dbReference type="Pfam" id="PF04811">
    <property type="entry name" value="Sec23_trunk"/>
    <property type="match status" value="1"/>
</dbReference>
<dbReference type="PROSITE" id="PS50240">
    <property type="entry name" value="TRYPSIN_DOM"/>
    <property type="match status" value="1"/>
</dbReference>
<evidence type="ECO:0000256" key="9">
    <source>
        <dbReference type="ARBA" id="ARBA00022837"/>
    </source>
</evidence>
<dbReference type="GO" id="GO:0008270">
    <property type="term" value="F:zinc ion binding"/>
    <property type="evidence" value="ECO:0007669"/>
    <property type="project" value="TreeGrafter"/>
</dbReference>
<dbReference type="InterPro" id="IPR036465">
    <property type="entry name" value="vWFA_dom_sf"/>
</dbReference>
<sequence length="710" mass="79395">MLRLLVLTTLVLLGHTAESDHKPEFLERLEGQEGRVVGGDEATPNSWPWQISLQYNSGGSYYHTCGGTLIKRRWVMTAAHCVDRGMTLRVVLGDHKLSVHEGTEQYIAVQQVVIHPYWNNNNIAAGYDIALLKLSQDAVLNSYVQLGELASEGQILPHNNNCYISGWGYTQSNGQVSPVLRQAYLPVVDYNTCSSAYWWGSTVKTSMVCAGGDGVRSGCQGDSGGPLNCVVNGRYYVHGVTSFVSSRGCNEKMKPTVFTRVSAYISWMNEVLCYYNNIRNVYFNLVPEEFMYNPLTRSYGEPHKRPEVQNSTVEFIASSDYMLRPPQPAVYLFVLDVSHNAVEAGYLNVLCQSLLENLDKLPGDTRTRVGFITFDSTIHFYNLQEGLSQPQMLVVSDIDDVFLPTPDSLLVNLKESKELVKDLLNALPSMFTNTRETHSALGPALQAAFKLMSSTGGQVSVFQTQLPSLGAGLLHSREDPNQRSSTKVVQHLGPATDFYKKLALDCSGQQIAVDLFLLSSQYSDLASLACVSKYSAGSIFYYPSFHHVHNPAQAETFQKDLRRYFTRKIGFEAVMRIRCTKGKRRIRVHTKALRTGTSTRLDDRVFAMCEFKCQPLQQIMRMIHPNLYRIDNLTDEGALHVNDSIVPQPPILQLSAERLTREGAFLMDCGSVLYLWVGKSCDVTFISDVLGYPNHASIQQNIVSVMRFTI</sequence>
<keyword evidence="5" id="KW-0964">Secreted</keyword>
<keyword evidence="6 14" id="KW-0645">Protease</keyword>
<evidence type="ECO:0000256" key="15">
    <source>
        <dbReference type="SAM" id="SignalP"/>
    </source>
</evidence>
<dbReference type="Pfam" id="PF00089">
    <property type="entry name" value="Trypsin"/>
    <property type="match status" value="1"/>
</dbReference>
<keyword evidence="10" id="KW-1015">Disulfide bond</keyword>
<dbReference type="SMART" id="SM00020">
    <property type="entry name" value="Tryp_SPc"/>
    <property type="match status" value="1"/>
</dbReference>
<dbReference type="AlphaFoldDB" id="A0A662YPZ5"/>
<dbReference type="InterPro" id="IPR006896">
    <property type="entry name" value="Sec23/24_trunk_dom"/>
</dbReference>
<dbReference type="GO" id="GO:0006508">
    <property type="term" value="P:proteolysis"/>
    <property type="evidence" value="ECO:0007669"/>
    <property type="project" value="UniProtKB-KW"/>
</dbReference>
<evidence type="ECO:0000256" key="13">
    <source>
        <dbReference type="ARBA" id="ARBA00039015"/>
    </source>
</evidence>